<organism evidence="1 2">
    <name type="scientific">Dorea hominis</name>
    <dbReference type="NCBI Taxonomy" id="2763040"/>
    <lineage>
        <taxon>Bacteria</taxon>
        <taxon>Bacillati</taxon>
        <taxon>Bacillota</taxon>
        <taxon>Clostridia</taxon>
        <taxon>Lachnospirales</taxon>
        <taxon>Lachnospiraceae</taxon>
        <taxon>Dorea</taxon>
    </lineage>
</organism>
<reference evidence="1 2" key="1">
    <citation type="submission" date="2020-08" db="EMBL/GenBank/DDBJ databases">
        <title>Genome public.</title>
        <authorList>
            <person name="Liu C."/>
            <person name="Sun Q."/>
        </authorList>
    </citation>
    <scope>NUCLEOTIDE SEQUENCE [LARGE SCALE GENOMIC DNA]</scope>
    <source>
        <strain evidence="1 2">NSJ-36</strain>
    </source>
</reference>
<dbReference type="RefSeq" id="WP_117537943.1">
    <property type="nucleotide sequence ID" value="NZ_JACOOY010000006.1"/>
</dbReference>
<dbReference type="Pfam" id="PF13835">
    <property type="entry name" value="DUF4194"/>
    <property type="match status" value="1"/>
</dbReference>
<accession>A0ABR7EUK8</accession>
<dbReference type="EMBL" id="JACOOY010000006">
    <property type="protein sequence ID" value="MBC5664888.1"/>
    <property type="molecule type" value="Genomic_DNA"/>
</dbReference>
<comment type="caution">
    <text evidence="1">The sequence shown here is derived from an EMBL/GenBank/DDBJ whole genome shotgun (WGS) entry which is preliminary data.</text>
</comment>
<name>A0ABR7EUK8_9FIRM</name>
<dbReference type="InterPro" id="IPR025449">
    <property type="entry name" value="JetB"/>
</dbReference>
<proteinExistence type="predicted"/>
<evidence type="ECO:0000313" key="1">
    <source>
        <dbReference type="EMBL" id="MBC5664888.1"/>
    </source>
</evidence>
<evidence type="ECO:0000313" key="2">
    <source>
        <dbReference type="Proteomes" id="UP000647235"/>
    </source>
</evidence>
<dbReference type="Proteomes" id="UP000647235">
    <property type="component" value="Unassembled WGS sequence"/>
</dbReference>
<gene>
    <name evidence="1" type="ORF">H8S07_06305</name>
</gene>
<keyword evidence="2" id="KW-1185">Reference proteome</keyword>
<sequence length="214" mass="24901">MIEYFEQLSQEEQEEITEVIQILYRQTFVLERKFDKRQGRMVPVREYRVLSKHLEFIRAYFKVAGITLRENTHMGVIYIQGEQLWGEKLSRLATIYLLVLKLIYDEQMETVSSSSHIVTTVGALNGKAGEFRVLRGLPSPTEMRRTIALLKKYQIIEPLDVLEELNEETRLVIYPCIHTVLLGDDLRALLETFSEEDTIGDETTIQNTVEDLSE</sequence>
<protein>
    <submittedName>
        <fullName evidence="1">DUF4194 domain-containing protein</fullName>
    </submittedName>
</protein>